<dbReference type="Gene3D" id="1.50.10.10">
    <property type="match status" value="1"/>
</dbReference>
<dbReference type="PANTHER" id="PTHR33886">
    <property type="entry name" value="UNSATURATED RHAMNOGALACTURONAN HYDROLASE (EUROFUNG)"/>
    <property type="match status" value="1"/>
</dbReference>
<dbReference type="InterPro" id="IPR012341">
    <property type="entry name" value="6hp_glycosidase-like_sf"/>
</dbReference>
<accession>A0A1Y5RRD8</accession>
<dbReference type="GO" id="GO:0016787">
    <property type="term" value="F:hydrolase activity"/>
    <property type="evidence" value="ECO:0007669"/>
    <property type="project" value="UniProtKB-KW"/>
</dbReference>
<name>A0A1Y5RRD8_9RHOB</name>
<dbReference type="Proteomes" id="UP000193862">
    <property type="component" value="Unassembled WGS sequence"/>
</dbReference>
<sequence length="352" mass="38953">MIPLAYFDAFATRYQPYKDGNWCYEDGCIYRGLVTLHRATGEARWLAHLVRLTDRQIAKDGTLAGYRIDEFNIDHILAGRCLFHLAEQTGEARYLAAAGHLAAQLKQHPRTQAGNYWHKNRYPEQVWLDGLYMGLPFQIEYGQMLDDATLIEDALAQLSTALEVTRGPHGLYVHAYDAARAQPWADTVTGQSGAVWARALGWLAMALVDIAALAPKRAPRRQTQALLAAILREQSPSTLWPQVLDAPQLRGNYDESSASAMFAYALLRAERLGLGPYGPAGRRALTTLIQDRLVMQDGEVAFTKIVHVAGLGGYENRYRDGSAAYYLTEPLVSDDAKGVGPLMMACAEALRA</sequence>
<dbReference type="InterPro" id="IPR008928">
    <property type="entry name" value="6-hairpin_glycosidase_sf"/>
</dbReference>
<organism evidence="2 3">
    <name type="scientific">Aquimixticola soesokkakensis</name>
    <dbReference type="NCBI Taxonomy" id="1519096"/>
    <lineage>
        <taxon>Bacteria</taxon>
        <taxon>Pseudomonadati</taxon>
        <taxon>Pseudomonadota</taxon>
        <taxon>Alphaproteobacteria</taxon>
        <taxon>Rhodobacterales</taxon>
        <taxon>Paracoccaceae</taxon>
        <taxon>Aquimixticola</taxon>
    </lineage>
</organism>
<dbReference type="EMBL" id="FWFS01000002">
    <property type="protein sequence ID" value="SLN23649.1"/>
    <property type="molecule type" value="Genomic_DNA"/>
</dbReference>
<proteinExistence type="predicted"/>
<reference evidence="2 3" key="1">
    <citation type="submission" date="2017-03" db="EMBL/GenBank/DDBJ databases">
        <authorList>
            <person name="Afonso C.L."/>
            <person name="Miller P.J."/>
            <person name="Scott M.A."/>
            <person name="Spackman E."/>
            <person name="Goraichik I."/>
            <person name="Dimitrov K.M."/>
            <person name="Suarez D.L."/>
            <person name="Swayne D.E."/>
        </authorList>
    </citation>
    <scope>NUCLEOTIDE SEQUENCE [LARGE SCALE GENOMIC DNA]</scope>
    <source>
        <strain evidence="2 3">CECT 8620</strain>
    </source>
</reference>
<dbReference type="RefSeq" id="WP_085835435.1">
    <property type="nucleotide sequence ID" value="NZ_FWFS01000002.1"/>
</dbReference>
<evidence type="ECO:0000313" key="3">
    <source>
        <dbReference type="Proteomes" id="UP000193862"/>
    </source>
</evidence>
<dbReference type="AlphaFoldDB" id="A0A1Y5RRD8"/>
<dbReference type="PANTHER" id="PTHR33886:SF8">
    <property type="entry name" value="UNSATURATED RHAMNOGALACTURONAN HYDROLASE (EUROFUNG)"/>
    <property type="match status" value="1"/>
</dbReference>
<dbReference type="InterPro" id="IPR052043">
    <property type="entry name" value="PolySaccharide_Degr_Enz"/>
</dbReference>
<dbReference type="Pfam" id="PF07470">
    <property type="entry name" value="Glyco_hydro_88"/>
    <property type="match status" value="1"/>
</dbReference>
<evidence type="ECO:0000256" key="1">
    <source>
        <dbReference type="ARBA" id="ARBA00022801"/>
    </source>
</evidence>
<protein>
    <submittedName>
        <fullName evidence="2">24.9 kDa protein in picA locus</fullName>
    </submittedName>
</protein>
<dbReference type="OrthoDB" id="6381507at2"/>
<keyword evidence="1" id="KW-0378">Hydrolase</keyword>
<dbReference type="GO" id="GO:0005975">
    <property type="term" value="P:carbohydrate metabolic process"/>
    <property type="evidence" value="ECO:0007669"/>
    <property type="project" value="InterPro"/>
</dbReference>
<dbReference type="SUPFAM" id="SSF48208">
    <property type="entry name" value="Six-hairpin glycosidases"/>
    <property type="match status" value="1"/>
</dbReference>
<gene>
    <name evidence="2" type="ORF">AQS8620_00673</name>
</gene>
<keyword evidence="3" id="KW-1185">Reference proteome</keyword>
<evidence type="ECO:0000313" key="2">
    <source>
        <dbReference type="EMBL" id="SLN23649.1"/>
    </source>
</evidence>
<dbReference type="InterPro" id="IPR010905">
    <property type="entry name" value="Glyco_hydro_88"/>
</dbReference>